<dbReference type="RefSeq" id="WP_182855140.1">
    <property type="nucleotide sequence ID" value="NZ_WMLF01000098.1"/>
</dbReference>
<dbReference type="EMBL" id="WMLF01000098">
    <property type="protein sequence ID" value="MBB1243775.1"/>
    <property type="molecule type" value="Genomic_DNA"/>
</dbReference>
<feature type="region of interest" description="Disordered" evidence="1">
    <location>
        <begin position="422"/>
        <end position="456"/>
    </location>
</feature>
<evidence type="ECO:0008006" key="5">
    <source>
        <dbReference type="Google" id="ProtNLM"/>
    </source>
</evidence>
<organism evidence="3 4">
    <name type="scientific">Streptomyces durbertensis</name>
    <dbReference type="NCBI Taxonomy" id="2448886"/>
    <lineage>
        <taxon>Bacteria</taxon>
        <taxon>Bacillati</taxon>
        <taxon>Actinomycetota</taxon>
        <taxon>Actinomycetes</taxon>
        <taxon>Kitasatosporales</taxon>
        <taxon>Streptomycetaceae</taxon>
        <taxon>Streptomyces</taxon>
    </lineage>
</organism>
<comment type="caution">
    <text evidence="3">The sequence shown here is derived from an EMBL/GenBank/DDBJ whole genome shotgun (WGS) entry which is preliminary data.</text>
</comment>
<protein>
    <recommendedName>
        <fullName evidence="5">Integral membrane protein</fullName>
    </recommendedName>
</protein>
<keyword evidence="2" id="KW-0812">Transmembrane</keyword>
<keyword evidence="2" id="KW-0472">Membrane</keyword>
<sequence length="534" mass="56437">MAALAGHSRSARDHAQSVLRIRGAVFAAALLPAAVAVVLLAGRTSGHLGPGWDGLRRVLTVVAVVVLAVATLLVVRIARARPPAQPTTTLPERCAPDLYRMVADLAARLDVPAPSAVALTPDCDSWLEDTGAATPTLVIGSPFLWWLRVSELRALLAPVVAGTGPSTHPDVAAARRLVRVLDAASSQPVTGPLARLLLRPIGPHAAEMERLVAAASSARAQRVDHGLRLMAQEQVGLAYAGWDRLLTRVAVPAWRAGRWPAQLGVGVVSALTELSRRDRLAEGFTSRLGERPACDLLESPGEIDRRVSLLAGRLFHGEPTEAGAEWRPVTWADYPEEVVDRTWRAEAARLFEAMDTGRWSGPGGAVAAPEPAEPAVLGCRAGPAGPPRAGGGYGELPRPTLCRVMDRLADEEERWTVATRISGRAAREEEQRQAPPAGRGVEPAPIGLPPAPPRTGRELLADHVTAAVCCAAVDAGSARPGLDWLDGPVLGVDRADRAALRECVTSLVDDGDGDPLRGWLANAGIRADKPVRLV</sequence>
<evidence type="ECO:0000256" key="2">
    <source>
        <dbReference type="SAM" id="Phobius"/>
    </source>
</evidence>
<feature type="transmembrane region" description="Helical" evidence="2">
    <location>
        <begin position="21"/>
        <end position="42"/>
    </location>
</feature>
<accession>A0ABR6EEN9</accession>
<keyword evidence="2" id="KW-1133">Transmembrane helix</keyword>
<evidence type="ECO:0000313" key="3">
    <source>
        <dbReference type="EMBL" id="MBB1243775.1"/>
    </source>
</evidence>
<keyword evidence="4" id="KW-1185">Reference proteome</keyword>
<gene>
    <name evidence="3" type="ORF">GL263_09415</name>
</gene>
<evidence type="ECO:0000313" key="4">
    <source>
        <dbReference type="Proteomes" id="UP000766698"/>
    </source>
</evidence>
<proteinExistence type="predicted"/>
<reference evidence="4" key="1">
    <citation type="journal article" date="2020" name="Syst. Appl. Microbiol.">
        <title>Streptomyces alkaliterrae sp. nov., isolated from an alkaline soil, and emended descriptions of Streptomyces alkaliphilus, Streptomyces calidiresistens and Streptomyces durbertensis.</title>
        <authorList>
            <person name="Swiecimska M."/>
            <person name="Golinska P."/>
            <person name="Nouioui I."/>
            <person name="Wypij M."/>
            <person name="Rai M."/>
            <person name="Sangal V."/>
            <person name="Goodfellow M."/>
        </authorList>
    </citation>
    <scope>NUCLEOTIDE SEQUENCE [LARGE SCALE GENOMIC DNA]</scope>
    <source>
        <strain evidence="4">DSM 104538</strain>
    </source>
</reference>
<evidence type="ECO:0000256" key="1">
    <source>
        <dbReference type="SAM" id="MobiDB-lite"/>
    </source>
</evidence>
<dbReference type="Proteomes" id="UP000766698">
    <property type="component" value="Unassembled WGS sequence"/>
</dbReference>
<name>A0ABR6EEN9_9ACTN</name>
<feature type="transmembrane region" description="Helical" evidence="2">
    <location>
        <begin position="54"/>
        <end position="75"/>
    </location>
</feature>